<proteinExistence type="predicted"/>
<organism evidence="3 4">
    <name type="scientific">Ceratobasidium theobromae</name>
    <dbReference type="NCBI Taxonomy" id="1582974"/>
    <lineage>
        <taxon>Eukaryota</taxon>
        <taxon>Fungi</taxon>
        <taxon>Dikarya</taxon>
        <taxon>Basidiomycota</taxon>
        <taxon>Agaricomycotina</taxon>
        <taxon>Agaricomycetes</taxon>
        <taxon>Cantharellales</taxon>
        <taxon>Ceratobasidiaceae</taxon>
        <taxon>Ceratobasidium</taxon>
    </lineage>
</organism>
<evidence type="ECO:0000256" key="1">
    <source>
        <dbReference type="SAM" id="Coils"/>
    </source>
</evidence>
<sequence>MAETNSTGTWSLGGIKDALLGGDKEKVAHGEKQQATVNAALREETKLKEERGEDTGGWRQKIKEMMDDDDSLKEEIKKLETELAEIKADEADDTWTEKVTISCSALVDCPCKEIGRHSPLRPLRVVCVFKAGLFDKLLDKYQGFSLELSWIGPNLDSCERSFNRINSRAWGLLAARFNGSQEAHKARIIQIETRIAELKKQEAEKQEGWKGKLKDIFDGEDDEGKERIKQEVNKEALWRDKLGEHLFGTPKAEPKKEEGFSLGSKASRELNELAGGGKKSEEKEDKLDKLVDLYQEHVLKEGPQDNENAFEQAKDEQISDAIRSGFKMVTGKDIPMRDKAH</sequence>
<evidence type="ECO:0000256" key="2">
    <source>
        <dbReference type="SAM" id="MobiDB-lite"/>
    </source>
</evidence>
<accession>A0A5N5QA96</accession>
<dbReference type="EMBL" id="SSOP01000488">
    <property type="protein sequence ID" value="KAB5588321.1"/>
    <property type="molecule type" value="Genomic_DNA"/>
</dbReference>
<dbReference type="PANTHER" id="PTHR40462:SF1">
    <property type="entry name" value="EXPRESSED PROTEIN"/>
    <property type="match status" value="1"/>
</dbReference>
<evidence type="ECO:0000313" key="3">
    <source>
        <dbReference type="EMBL" id="KAB5588321.1"/>
    </source>
</evidence>
<keyword evidence="1" id="KW-0175">Coiled coil</keyword>
<dbReference type="Proteomes" id="UP000383932">
    <property type="component" value="Unassembled WGS sequence"/>
</dbReference>
<protein>
    <submittedName>
        <fullName evidence="3">Uncharacterized protein</fullName>
    </submittedName>
</protein>
<dbReference type="AlphaFoldDB" id="A0A5N5QA96"/>
<evidence type="ECO:0000313" key="4">
    <source>
        <dbReference type="Proteomes" id="UP000383932"/>
    </source>
</evidence>
<dbReference type="OrthoDB" id="3050608at2759"/>
<feature type="region of interest" description="Disordered" evidence="2">
    <location>
        <begin position="247"/>
        <end position="287"/>
    </location>
</feature>
<feature type="compositionally biased region" description="Basic and acidic residues" evidence="2">
    <location>
        <begin position="278"/>
        <end position="287"/>
    </location>
</feature>
<gene>
    <name evidence="3" type="ORF">CTheo_8237</name>
</gene>
<comment type="caution">
    <text evidence="3">The sequence shown here is derived from an EMBL/GenBank/DDBJ whole genome shotgun (WGS) entry which is preliminary data.</text>
</comment>
<feature type="region of interest" description="Disordered" evidence="2">
    <location>
        <begin position="299"/>
        <end position="341"/>
    </location>
</feature>
<feature type="coiled-coil region" evidence="1">
    <location>
        <begin position="62"/>
        <end position="89"/>
    </location>
</feature>
<dbReference type="PANTHER" id="PTHR40462">
    <property type="entry name" value="CHROMOSOME 1, WHOLE GENOME SHOTGUN SEQUENCE"/>
    <property type="match status" value="1"/>
</dbReference>
<name>A0A5N5QA96_9AGAM</name>
<reference evidence="3 4" key="1">
    <citation type="journal article" date="2019" name="Fungal Biol. Biotechnol.">
        <title>Draft genome sequence of fastidious pathogen Ceratobasidium theobromae, which causes vascular-streak dieback in Theobroma cacao.</title>
        <authorList>
            <person name="Ali S.S."/>
            <person name="Asman A."/>
            <person name="Shao J."/>
            <person name="Firmansyah A.P."/>
            <person name="Susilo A.W."/>
            <person name="Rosmana A."/>
            <person name="McMahon P."/>
            <person name="Junaid M."/>
            <person name="Guest D."/>
            <person name="Kheng T.Y."/>
            <person name="Meinhardt L.W."/>
            <person name="Bailey B.A."/>
        </authorList>
    </citation>
    <scope>NUCLEOTIDE SEQUENCE [LARGE SCALE GENOMIC DNA]</scope>
    <source>
        <strain evidence="3 4">CT2</strain>
    </source>
</reference>
<keyword evidence="4" id="KW-1185">Reference proteome</keyword>